<dbReference type="EMBL" id="JALLMC010000003">
    <property type="protein sequence ID" value="MEB6410143.1"/>
    <property type="molecule type" value="Genomic_DNA"/>
</dbReference>
<keyword evidence="5" id="KW-0472">Membrane</keyword>
<dbReference type="NCBIfam" id="TIGR02532">
    <property type="entry name" value="IV_pilin_GFxxxE"/>
    <property type="match status" value="1"/>
</dbReference>
<gene>
    <name evidence="6" type="ORF">MXM28_10600</name>
</gene>
<dbReference type="Pfam" id="PF07963">
    <property type="entry name" value="N_methyl"/>
    <property type="match status" value="1"/>
</dbReference>
<reference evidence="6 7" key="1">
    <citation type="submission" date="2022-04" db="EMBL/GenBank/DDBJ databases">
        <title>Whole genome surviellance of AMR bacteria from Assam, India: One Health Study.</title>
        <authorList>
            <person name="Mendem S.K."/>
            <person name="Rakshit O."/>
            <person name="Murugesan D."/>
            <person name="Shome R."/>
            <person name="Raisen C."/>
            <person name="Holmes M.A."/>
            <person name="Saikia K."/>
            <person name="Shome B.R."/>
        </authorList>
    </citation>
    <scope>NUCLEOTIDE SEQUENCE [LARGE SCALE GENOMIC DNA]</scope>
    <source>
        <strain evidence="6 7">MGG-11lp</strain>
    </source>
</reference>
<dbReference type="Proteomes" id="UP001306510">
    <property type="component" value="Unassembled WGS sequence"/>
</dbReference>
<organism evidence="6 7">
    <name type="scientific">Enterobacter vonholyi</name>
    <dbReference type="NCBI Taxonomy" id="2797505"/>
    <lineage>
        <taxon>Bacteria</taxon>
        <taxon>Pseudomonadati</taxon>
        <taxon>Pseudomonadota</taxon>
        <taxon>Gammaproteobacteria</taxon>
        <taxon>Enterobacterales</taxon>
        <taxon>Enterobacteriaceae</taxon>
        <taxon>Enterobacter</taxon>
    </lineage>
</organism>
<proteinExistence type="predicted"/>
<comment type="caution">
    <text evidence="6">The sequence shown here is derived from an EMBL/GenBank/DDBJ whole genome shotgun (WGS) entry which is preliminary data.</text>
</comment>
<keyword evidence="3" id="KW-0812">Transmembrane</keyword>
<evidence type="ECO:0000256" key="3">
    <source>
        <dbReference type="ARBA" id="ARBA00022692"/>
    </source>
</evidence>
<dbReference type="PANTHER" id="PTHR39583:SF3">
    <property type="entry name" value="PREPILIN PEPTIDASE-DEPENDENT PROTEIN B"/>
    <property type="match status" value="1"/>
</dbReference>
<evidence type="ECO:0000256" key="1">
    <source>
        <dbReference type="ARBA" id="ARBA00004167"/>
    </source>
</evidence>
<dbReference type="NCBIfam" id="NF007848">
    <property type="entry name" value="PRK10557.1"/>
    <property type="match status" value="1"/>
</dbReference>
<accession>A0ABU6E1P8</accession>
<dbReference type="InterPro" id="IPR051621">
    <property type="entry name" value="T2SS_protein_J"/>
</dbReference>
<evidence type="ECO:0000313" key="6">
    <source>
        <dbReference type="EMBL" id="MEB6410143.1"/>
    </source>
</evidence>
<comment type="subcellular location">
    <subcellularLocation>
        <location evidence="1">Membrane</location>
        <topology evidence="1">Single-pass membrane protein</topology>
    </subcellularLocation>
</comment>
<dbReference type="PIRSF" id="PIRSF004525">
    <property type="entry name" value="Pilin_peptidase-dep_B_prd"/>
    <property type="match status" value="1"/>
</dbReference>
<dbReference type="GeneID" id="93266904"/>
<sequence>MSMRQRGFSLTEVLIATAISSLLLISASRFLPGLQRAVLVQSGQRELEEEVWHHLFSVGKQLQRAGYCAGNCQGQALVTARLGSCVIVRSDANSNGSWDNSASENDSTGFRLESGALETLRGATSCEGKGWEKLTDPSRLTIAHFVVRTVEHAGFAPEVNIEMAAIRKGEKGEPWQALYTVTGYNL</sequence>
<evidence type="ECO:0000313" key="7">
    <source>
        <dbReference type="Proteomes" id="UP001306510"/>
    </source>
</evidence>
<evidence type="ECO:0000256" key="5">
    <source>
        <dbReference type="ARBA" id="ARBA00023136"/>
    </source>
</evidence>
<protein>
    <submittedName>
        <fullName evidence="6">Prepilin peptidase-dependent protein</fullName>
    </submittedName>
</protein>
<name>A0ABU6E1P8_9ENTR</name>
<keyword evidence="2" id="KW-0488">Methylation</keyword>
<dbReference type="InterPro" id="IPR016419">
    <property type="entry name" value="Prepilin_Pept-dep_B_prd"/>
</dbReference>
<evidence type="ECO:0000256" key="4">
    <source>
        <dbReference type="ARBA" id="ARBA00022989"/>
    </source>
</evidence>
<dbReference type="RefSeq" id="WP_127732208.1">
    <property type="nucleotide sequence ID" value="NZ_CP162152.1"/>
</dbReference>
<dbReference type="InterPro" id="IPR012902">
    <property type="entry name" value="N_methyl_site"/>
</dbReference>
<keyword evidence="4" id="KW-1133">Transmembrane helix</keyword>
<dbReference type="PANTHER" id="PTHR39583">
    <property type="entry name" value="TYPE II SECRETION SYSTEM PROTEIN J-RELATED"/>
    <property type="match status" value="1"/>
</dbReference>
<evidence type="ECO:0000256" key="2">
    <source>
        <dbReference type="ARBA" id="ARBA00022481"/>
    </source>
</evidence>
<keyword evidence="7" id="KW-1185">Reference proteome</keyword>